<keyword evidence="3" id="KW-1185">Reference proteome</keyword>
<gene>
    <name evidence="2" type="ORF">NCTC10172_01162</name>
</gene>
<dbReference type="Proteomes" id="UP000290909">
    <property type="component" value="Chromosome"/>
</dbReference>
<feature type="transmembrane region" description="Helical" evidence="1">
    <location>
        <begin position="49"/>
        <end position="70"/>
    </location>
</feature>
<dbReference type="RefSeq" id="WP_035370072.1">
    <property type="nucleotide sequence ID" value="NZ_LR215050.1"/>
</dbReference>
<dbReference type="KEGG" id="ahk:NCTC10172_01162"/>
<dbReference type="AlphaFoldDB" id="A0A449BL10"/>
<organism evidence="2 3">
    <name type="scientific">Acholeplasma hippikon</name>
    <dbReference type="NCBI Taxonomy" id="264636"/>
    <lineage>
        <taxon>Bacteria</taxon>
        <taxon>Bacillati</taxon>
        <taxon>Mycoplasmatota</taxon>
        <taxon>Mollicutes</taxon>
        <taxon>Acholeplasmatales</taxon>
        <taxon>Acholeplasmataceae</taxon>
        <taxon>Acholeplasma</taxon>
    </lineage>
</organism>
<dbReference type="STRING" id="1408416.GCA_000702765_01340"/>
<name>A0A449BL10_9MOLU</name>
<protein>
    <submittedName>
        <fullName evidence="2">Predicted membrane protein</fullName>
    </submittedName>
</protein>
<keyword evidence="1" id="KW-0812">Transmembrane</keyword>
<keyword evidence="1" id="KW-1133">Transmembrane helix</keyword>
<accession>A0A449BL10</accession>
<sequence>MELKENEVACPKCGAVHHKDEHFCKTCGEKLDNDNENYELKPRFARKQLISTVIGFVLLLGIIIGSVSIANSLMKPVNFKDKYGEAYANVPYVEINNEGTLIRLISDPNSDYPSMNGNYDVETKAVLKQVLKELGFKDSTYEEITTSSSDELTTIFSDKYVIYWRNSDIHGLEVLILVR</sequence>
<reference evidence="2 3" key="1">
    <citation type="submission" date="2019-01" db="EMBL/GenBank/DDBJ databases">
        <authorList>
            <consortium name="Pathogen Informatics"/>
        </authorList>
    </citation>
    <scope>NUCLEOTIDE SEQUENCE [LARGE SCALE GENOMIC DNA]</scope>
    <source>
        <strain evidence="2 3">NCTC10172</strain>
    </source>
</reference>
<evidence type="ECO:0000313" key="3">
    <source>
        <dbReference type="Proteomes" id="UP000290909"/>
    </source>
</evidence>
<evidence type="ECO:0000313" key="2">
    <source>
        <dbReference type="EMBL" id="VEU83110.1"/>
    </source>
</evidence>
<dbReference type="EMBL" id="LR215050">
    <property type="protein sequence ID" value="VEU83110.1"/>
    <property type="molecule type" value="Genomic_DNA"/>
</dbReference>
<keyword evidence="1" id="KW-0472">Membrane</keyword>
<proteinExistence type="predicted"/>
<evidence type="ECO:0000256" key="1">
    <source>
        <dbReference type="SAM" id="Phobius"/>
    </source>
</evidence>